<evidence type="ECO:0000259" key="2">
    <source>
        <dbReference type="PROSITE" id="PS50966"/>
    </source>
</evidence>
<evidence type="ECO:0000313" key="4">
    <source>
        <dbReference type="Proteomes" id="UP000646827"/>
    </source>
</evidence>
<dbReference type="EMBL" id="JAEPRB010000034">
    <property type="protein sequence ID" value="KAG2224957.1"/>
    <property type="molecule type" value="Genomic_DNA"/>
</dbReference>
<dbReference type="Proteomes" id="UP000646827">
    <property type="component" value="Unassembled WGS sequence"/>
</dbReference>
<dbReference type="Pfam" id="PF04434">
    <property type="entry name" value="SWIM"/>
    <property type="match status" value="1"/>
</dbReference>
<dbReference type="GO" id="GO:0008270">
    <property type="term" value="F:zinc ion binding"/>
    <property type="evidence" value="ECO:0007669"/>
    <property type="project" value="UniProtKB-KW"/>
</dbReference>
<dbReference type="PANTHER" id="PTHR33977">
    <property type="entry name" value="ZINC ION BINDING PROTEIN"/>
    <property type="match status" value="1"/>
</dbReference>
<evidence type="ECO:0000313" key="3">
    <source>
        <dbReference type="EMBL" id="KAG2224957.1"/>
    </source>
</evidence>
<keyword evidence="4" id="KW-1185">Reference proteome</keyword>
<reference evidence="3 4" key="1">
    <citation type="submission" date="2020-12" db="EMBL/GenBank/DDBJ databases">
        <title>Metabolic potential, ecology and presence of endohyphal bacteria is reflected in genomic diversity of Mucoromycotina.</title>
        <authorList>
            <person name="Muszewska A."/>
            <person name="Okrasinska A."/>
            <person name="Steczkiewicz K."/>
            <person name="Drgas O."/>
            <person name="Orlowska M."/>
            <person name="Perlinska-Lenart U."/>
            <person name="Aleksandrzak-Piekarczyk T."/>
            <person name="Szatraj K."/>
            <person name="Zielenkiewicz U."/>
            <person name="Pilsyk S."/>
            <person name="Malc E."/>
            <person name="Mieczkowski P."/>
            <person name="Kruszewska J.S."/>
            <person name="Biernat P."/>
            <person name="Pawlowska J."/>
        </authorList>
    </citation>
    <scope>NUCLEOTIDE SEQUENCE [LARGE SCALE GENOMIC DNA]</scope>
    <source>
        <strain evidence="3 4">CBS 142.35</strain>
    </source>
</reference>
<dbReference type="PROSITE" id="PS50966">
    <property type="entry name" value="ZF_SWIM"/>
    <property type="match status" value="1"/>
</dbReference>
<dbReference type="OrthoDB" id="2289406at2759"/>
<dbReference type="PANTHER" id="PTHR33977:SF1">
    <property type="entry name" value="ZINC ION BINDING PROTEIN"/>
    <property type="match status" value="1"/>
</dbReference>
<dbReference type="AlphaFoldDB" id="A0A8H7S8X6"/>
<accession>A0A8H7S8X6</accession>
<keyword evidence="1" id="KW-0479">Metal-binding</keyword>
<feature type="domain" description="SWIM-type" evidence="2">
    <location>
        <begin position="577"/>
        <end position="614"/>
    </location>
</feature>
<evidence type="ECO:0000256" key="1">
    <source>
        <dbReference type="PROSITE-ProRule" id="PRU00325"/>
    </source>
</evidence>
<proteinExistence type="predicted"/>
<name>A0A8H7S8X6_9FUNG</name>
<dbReference type="InterPro" id="IPR007527">
    <property type="entry name" value="Znf_SWIM"/>
</dbReference>
<comment type="caution">
    <text evidence="3">The sequence shown here is derived from an EMBL/GenBank/DDBJ whole genome shotgun (WGS) entry which is preliminary data.</text>
</comment>
<keyword evidence="1" id="KW-0862">Zinc</keyword>
<keyword evidence="1" id="KW-0863">Zinc-finger</keyword>
<protein>
    <recommendedName>
        <fullName evidence="2">SWIM-type domain-containing protein</fullName>
    </recommendedName>
</protein>
<organism evidence="3 4">
    <name type="scientific">Circinella minor</name>
    <dbReference type="NCBI Taxonomy" id="1195481"/>
    <lineage>
        <taxon>Eukaryota</taxon>
        <taxon>Fungi</taxon>
        <taxon>Fungi incertae sedis</taxon>
        <taxon>Mucoromycota</taxon>
        <taxon>Mucoromycotina</taxon>
        <taxon>Mucoromycetes</taxon>
        <taxon>Mucorales</taxon>
        <taxon>Lichtheimiaceae</taxon>
        <taxon>Circinella</taxon>
    </lineage>
</organism>
<sequence length="680" mass="79712">MENYLTTTFITRPENDGTPITLTIPRLEYRDWIKDQEAIYNCRFYNKTKSDGGRRLKNNEYLEHGYIHPPPGQKRGRGNESFIFNERFACQRSGPPRGEKSFCCNCQAGFTAFVNNNSVDKNMITVQYRRKHTGHEPGSNIDTTSGTLPRFVMEFIQAQVEKSLTWRNIKHMLRLDKDVLENILDSEDYDQLPQSVRIDYHHVYYVMKIHLRRQSQLHPSMANSLMKWGTKIQHERGYFASKNLDRYEEGMFFFAFMSQWQLKLLKENGDLVCLDSTHKTCVDGTNHDCYLYTLVARCRITGKGKPLTWMITNSQAQYPILYWLQWLKDEHGYIPSRVMIDDSDTEIAAINKAYNTVNDDVSSGTYTDNVKILICHWHVLRAWKKNILTKLTAKPSTPSKTLKEKREMREVALSLMMNMMRAETPVDFDLELEKFETWCIDVDEEWDGPELYQYFEREFLRKREKWSQAWRNRHHHVNTNNYIETWHRQLKEVYLPSLRRQRVDVLVYILWSLVLPDLMQDHLCTVAKFRLRRMNKAERTRLARVNELNEEEAAARIVSQHGNIIKVLSFTDESITYDVLFDVDDDYIISCTCPDNEANDSPCKHMYLVNRVLNISLIRPTTASSLLSLSSSSSSSSSSQVQQQIPIIQTEEASRVASQALLNEAMERYSIEYKKKDMLS</sequence>
<gene>
    <name evidence="3" type="ORF">INT45_000078</name>
</gene>